<dbReference type="EMBL" id="CABHNM010000045">
    <property type="protein sequence ID" value="VUX13195.1"/>
    <property type="molecule type" value="Genomic_DNA"/>
</dbReference>
<organism evidence="1 2">
    <name type="scientific">Dorea longicatena</name>
    <dbReference type="NCBI Taxonomy" id="88431"/>
    <lineage>
        <taxon>Bacteria</taxon>
        <taxon>Bacillati</taxon>
        <taxon>Bacillota</taxon>
        <taxon>Clostridia</taxon>
        <taxon>Lachnospirales</taxon>
        <taxon>Lachnospiraceae</taxon>
        <taxon>Dorea</taxon>
    </lineage>
</organism>
<reference evidence="1 2" key="1">
    <citation type="submission" date="2019-07" db="EMBL/GenBank/DDBJ databases">
        <authorList>
            <person name="Hibberd C M."/>
            <person name="Gehrig L. J."/>
            <person name="Chang H.-W."/>
            <person name="Venkatesh S."/>
        </authorList>
    </citation>
    <scope>NUCLEOTIDE SEQUENCE [LARGE SCALE GENOMIC DNA]</scope>
    <source>
        <strain evidence="1">Dorea_longicatena_SSTS_Bg7063</strain>
    </source>
</reference>
<keyword evidence="1" id="KW-0326">Glycosidase</keyword>
<dbReference type="GO" id="GO:0008706">
    <property type="term" value="F:6-phospho-beta-glucosidase activity"/>
    <property type="evidence" value="ECO:0007669"/>
    <property type="project" value="UniProtKB-EC"/>
</dbReference>
<dbReference type="Gene3D" id="3.20.20.80">
    <property type="entry name" value="Glycosidases"/>
    <property type="match status" value="1"/>
</dbReference>
<dbReference type="SUPFAM" id="SSF51445">
    <property type="entry name" value="(Trans)glycosidases"/>
    <property type="match status" value="1"/>
</dbReference>
<gene>
    <name evidence="1" type="primary">bglA</name>
    <name evidence="1" type="ORF">DLSSTS7063_00277</name>
</gene>
<dbReference type="InterPro" id="IPR001360">
    <property type="entry name" value="Glyco_hydro_1"/>
</dbReference>
<dbReference type="AlphaFoldDB" id="A0A564U118"/>
<dbReference type="EC" id="3.2.1.86" evidence="1"/>
<dbReference type="Pfam" id="PF00232">
    <property type="entry name" value="Glyco_hydro_1"/>
    <property type="match status" value="1"/>
</dbReference>
<accession>A0A564U118</accession>
<evidence type="ECO:0000313" key="2">
    <source>
        <dbReference type="Proteomes" id="UP000398619"/>
    </source>
</evidence>
<sequence>MRYALVTLYEHYEVPLFIVKNGLGAVDILKKDHTCDDDYRIAYLKEYITEMKKAVEIDGVDLMGYTHGAVSIWYQPVCYL</sequence>
<dbReference type="InterPro" id="IPR017853">
    <property type="entry name" value="GH"/>
</dbReference>
<protein>
    <submittedName>
        <fullName evidence="1">6-phospho-beta-glucosidase BglA</fullName>
        <ecNumber evidence="1">3.2.1.86</ecNumber>
    </submittedName>
</protein>
<keyword evidence="1" id="KW-0378">Hydrolase</keyword>
<proteinExistence type="predicted"/>
<name>A0A564U118_9FIRM</name>
<dbReference type="GO" id="GO:0005975">
    <property type="term" value="P:carbohydrate metabolic process"/>
    <property type="evidence" value="ECO:0007669"/>
    <property type="project" value="InterPro"/>
</dbReference>
<evidence type="ECO:0000313" key="1">
    <source>
        <dbReference type="EMBL" id="VUX13195.1"/>
    </source>
</evidence>
<dbReference type="Proteomes" id="UP000398619">
    <property type="component" value="Unassembled WGS sequence"/>
</dbReference>